<organism evidence="2 3">
    <name type="scientific">Bartonella apis</name>
    <dbReference type="NCBI Taxonomy" id="1686310"/>
    <lineage>
        <taxon>Bacteria</taxon>
        <taxon>Pseudomonadati</taxon>
        <taxon>Pseudomonadota</taxon>
        <taxon>Alphaproteobacteria</taxon>
        <taxon>Hyphomicrobiales</taxon>
        <taxon>Bartonellaceae</taxon>
        <taxon>Bartonella</taxon>
    </lineage>
</organism>
<dbReference type="Gene3D" id="2.40.70.10">
    <property type="entry name" value="Acid Proteases"/>
    <property type="match status" value="1"/>
</dbReference>
<name>A0A1R0F6V7_9HYPH</name>
<protein>
    <submittedName>
        <fullName evidence="2">Aspartyl protease family protein</fullName>
    </submittedName>
</protein>
<dbReference type="GeneID" id="92992675"/>
<feature type="transmembrane region" description="Helical" evidence="1">
    <location>
        <begin position="64"/>
        <end position="80"/>
    </location>
</feature>
<feature type="transmembrane region" description="Helical" evidence="1">
    <location>
        <begin position="34"/>
        <end position="52"/>
    </location>
</feature>
<evidence type="ECO:0000256" key="1">
    <source>
        <dbReference type="SAM" id="Phobius"/>
    </source>
</evidence>
<dbReference type="OrthoDB" id="7595324at2"/>
<dbReference type="InterPro" id="IPR001969">
    <property type="entry name" value="Aspartic_peptidase_AS"/>
</dbReference>
<dbReference type="EMBL" id="LXYT01000003">
    <property type="protein sequence ID" value="OLY42704.1"/>
    <property type="molecule type" value="Genomic_DNA"/>
</dbReference>
<dbReference type="InterPro" id="IPR021109">
    <property type="entry name" value="Peptidase_aspartic_dom_sf"/>
</dbReference>
<dbReference type="AlphaFoldDB" id="A0A1R0F6V7"/>
<keyword evidence="2" id="KW-0645">Protease</keyword>
<comment type="caution">
    <text evidence="2">The sequence shown here is derived from an EMBL/GenBank/DDBJ whole genome shotgun (WGS) entry which is preliminary data.</text>
</comment>
<dbReference type="CDD" id="cd05483">
    <property type="entry name" value="retropepsin_like_bacteria"/>
    <property type="match status" value="1"/>
</dbReference>
<dbReference type="SUPFAM" id="SSF50630">
    <property type="entry name" value="Acid proteases"/>
    <property type="match status" value="1"/>
</dbReference>
<sequence length="230" mass="24369">MKPFWLIISTAALIIILLLAFSDSAPNATTDKIANLGYYGIWGLAATSALLGSKIKLADAARNIAIWCVIIFALMCGYSLRYEIQDLAYRVTGGIIPGSPVTRYSENGKTVSLERSANGHFLTSAAVNGKTLSLTIDTGASAVVLTYDDAIAANIDVGRLGFNIPVETANGSTNAAPIIIDNLKIGDIERSNVRALVSRPGDLSGSLLGMSFLDRLTGYSVRGDRLILVD</sequence>
<keyword evidence="3" id="KW-1185">Reference proteome</keyword>
<dbReference type="RefSeq" id="WP_075870548.1">
    <property type="nucleotide sequence ID" value="NZ_CAMKXQ010000003.1"/>
</dbReference>
<dbReference type="Pfam" id="PF13975">
    <property type="entry name" value="gag-asp_proteas"/>
    <property type="match status" value="1"/>
</dbReference>
<dbReference type="PROSITE" id="PS00141">
    <property type="entry name" value="ASP_PROTEASE"/>
    <property type="match status" value="1"/>
</dbReference>
<keyword evidence="1" id="KW-0812">Transmembrane</keyword>
<reference evidence="2 3" key="1">
    <citation type="submission" date="2016-12" db="EMBL/GenBank/DDBJ databases">
        <title>Comparative genomics of Bartonella apis.</title>
        <authorList>
            <person name="Engel P."/>
        </authorList>
    </citation>
    <scope>NUCLEOTIDE SEQUENCE [LARGE SCALE GENOMIC DNA]</scope>
    <source>
        <strain evidence="2 3">PEB0149</strain>
    </source>
</reference>
<keyword evidence="1" id="KW-1133">Transmembrane helix</keyword>
<evidence type="ECO:0000313" key="3">
    <source>
        <dbReference type="Proteomes" id="UP000187344"/>
    </source>
</evidence>
<accession>A0A1R0F6V7</accession>
<keyword evidence="1" id="KW-0472">Membrane</keyword>
<proteinExistence type="predicted"/>
<evidence type="ECO:0000313" key="2">
    <source>
        <dbReference type="EMBL" id="OLY42704.1"/>
    </source>
</evidence>
<dbReference type="Proteomes" id="UP000187344">
    <property type="component" value="Unassembled WGS sequence"/>
</dbReference>
<dbReference type="InterPro" id="IPR011969">
    <property type="entry name" value="Clan_AA_Asp_peptidase_C"/>
</dbReference>
<dbReference type="NCBIfam" id="TIGR02281">
    <property type="entry name" value="clan_AA_DTGA"/>
    <property type="match status" value="1"/>
</dbReference>
<dbReference type="GO" id="GO:0004190">
    <property type="term" value="F:aspartic-type endopeptidase activity"/>
    <property type="evidence" value="ECO:0007669"/>
    <property type="project" value="InterPro"/>
</dbReference>
<keyword evidence="2" id="KW-0378">Hydrolase</keyword>
<dbReference type="GO" id="GO:0006508">
    <property type="term" value="P:proteolysis"/>
    <property type="evidence" value="ECO:0007669"/>
    <property type="project" value="UniProtKB-KW"/>
</dbReference>
<dbReference type="InterPro" id="IPR034122">
    <property type="entry name" value="Retropepsin-like_bacterial"/>
</dbReference>
<gene>
    <name evidence="2" type="ORF">PEB0149_001110</name>
</gene>